<comment type="caution">
    <text evidence="3">The sequence shown here is derived from an EMBL/GenBank/DDBJ whole genome shotgun (WGS) entry which is preliminary data.</text>
</comment>
<dbReference type="Pfam" id="PF13621">
    <property type="entry name" value="Cupin_8"/>
    <property type="match status" value="1"/>
</dbReference>
<evidence type="ECO:0000313" key="3">
    <source>
        <dbReference type="EMBL" id="CAD7694974.1"/>
    </source>
</evidence>
<feature type="domain" description="JmjC" evidence="2">
    <location>
        <begin position="133"/>
        <end position="329"/>
    </location>
</feature>
<dbReference type="PROSITE" id="PS51184">
    <property type="entry name" value="JMJC"/>
    <property type="match status" value="1"/>
</dbReference>
<dbReference type="OrthoDB" id="415358at2759"/>
<proteinExistence type="inferred from homology"/>
<comment type="similarity">
    <text evidence="1">Belongs to the JARID1 histone demethylase family.</text>
</comment>
<sequence>MAMLGALKRLSWELHELDLGHEVERIQGPPTPANFLREYVSANKPCIFTGCVESWHATNKWSRDYLLDKCGDTAVTIDVTSNGRGDAVTIAEMEDGNTLECFAQPWQEKMSFGEFVSYLESSRESTPPIVPYLQKQNNNLLEEFPQLRGDIEDAGPHWAMEAFGAPPDAVNLWVGDERSVTSFHKDHYENIYVVIAGTKTFTLLPPSSVYRLHLGTYPAASYTRVPKGDLVVQLEEPPRTVVWSPVELPSSEPGSPSAATAANRWPLFFAEDLPGPMRCEVRAGEVLYLPSLWHHHVTQTANDEGWVVAVNFWYDMKFDAKYAYLKLVEDLAAQAGLGPSTMQGCSDG</sequence>
<reference evidence="3" key="1">
    <citation type="submission" date="2020-12" db="EMBL/GenBank/DDBJ databases">
        <authorList>
            <person name="Iha C."/>
        </authorList>
    </citation>
    <scope>NUCLEOTIDE SEQUENCE</scope>
</reference>
<name>A0A8S1INK9_9CHLO</name>
<dbReference type="InterPro" id="IPR041667">
    <property type="entry name" value="Cupin_8"/>
</dbReference>
<organism evidence="3 4">
    <name type="scientific">Ostreobium quekettii</name>
    <dbReference type="NCBI Taxonomy" id="121088"/>
    <lineage>
        <taxon>Eukaryota</taxon>
        <taxon>Viridiplantae</taxon>
        <taxon>Chlorophyta</taxon>
        <taxon>core chlorophytes</taxon>
        <taxon>Ulvophyceae</taxon>
        <taxon>TCBD clade</taxon>
        <taxon>Bryopsidales</taxon>
        <taxon>Ostreobineae</taxon>
        <taxon>Ostreobiaceae</taxon>
        <taxon>Ostreobium</taxon>
    </lineage>
</organism>
<dbReference type="InterPro" id="IPR003347">
    <property type="entry name" value="JmjC_dom"/>
</dbReference>
<evidence type="ECO:0000256" key="1">
    <source>
        <dbReference type="ARBA" id="ARBA00006801"/>
    </source>
</evidence>
<dbReference type="EMBL" id="CAJHUC010000288">
    <property type="protein sequence ID" value="CAD7694974.1"/>
    <property type="molecule type" value="Genomic_DNA"/>
</dbReference>
<dbReference type="SUPFAM" id="SSF51197">
    <property type="entry name" value="Clavaminate synthase-like"/>
    <property type="match status" value="1"/>
</dbReference>
<gene>
    <name evidence="3" type="ORF">OSTQU699_LOCUS335</name>
</gene>
<dbReference type="Gene3D" id="2.60.120.10">
    <property type="entry name" value="Jelly Rolls"/>
    <property type="match status" value="1"/>
</dbReference>
<protein>
    <recommendedName>
        <fullName evidence="2">JmjC domain-containing protein</fullName>
    </recommendedName>
</protein>
<dbReference type="PANTHER" id="PTHR12461:SF99">
    <property type="entry name" value="BIFUNCTIONAL PEPTIDASE AND (3S)-LYSYL HYDROXYLASE JMJD7"/>
    <property type="match status" value="1"/>
</dbReference>
<dbReference type="Proteomes" id="UP000708148">
    <property type="component" value="Unassembled WGS sequence"/>
</dbReference>
<dbReference type="AlphaFoldDB" id="A0A8S1INK9"/>
<evidence type="ECO:0000313" key="4">
    <source>
        <dbReference type="Proteomes" id="UP000708148"/>
    </source>
</evidence>
<accession>A0A8S1INK9</accession>
<dbReference type="InterPro" id="IPR014710">
    <property type="entry name" value="RmlC-like_jellyroll"/>
</dbReference>
<dbReference type="SMART" id="SM00558">
    <property type="entry name" value="JmjC"/>
    <property type="match status" value="1"/>
</dbReference>
<dbReference type="PANTHER" id="PTHR12461">
    <property type="entry name" value="HYPOXIA-INDUCIBLE FACTOR 1 ALPHA INHIBITOR-RELATED"/>
    <property type="match status" value="1"/>
</dbReference>
<keyword evidence="4" id="KW-1185">Reference proteome</keyword>
<evidence type="ECO:0000259" key="2">
    <source>
        <dbReference type="PROSITE" id="PS51184"/>
    </source>
</evidence>